<dbReference type="AlphaFoldDB" id="A0AA88ACR4"/>
<gene>
    <name evidence="1" type="ORF">TIFTF001_017709</name>
</gene>
<evidence type="ECO:0000313" key="2">
    <source>
        <dbReference type="Proteomes" id="UP001187192"/>
    </source>
</evidence>
<reference evidence="1" key="1">
    <citation type="submission" date="2023-07" db="EMBL/GenBank/DDBJ databases">
        <title>draft genome sequence of fig (Ficus carica).</title>
        <authorList>
            <person name="Takahashi T."/>
            <person name="Nishimura K."/>
        </authorList>
    </citation>
    <scope>NUCLEOTIDE SEQUENCE</scope>
</reference>
<evidence type="ECO:0008006" key="3">
    <source>
        <dbReference type="Google" id="ProtNLM"/>
    </source>
</evidence>
<keyword evidence="2" id="KW-1185">Reference proteome</keyword>
<accession>A0AA88ACR4</accession>
<dbReference type="EMBL" id="BTGU01000028">
    <property type="protein sequence ID" value="GMN48532.1"/>
    <property type="molecule type" value="Genomic_DNA"/>
</dbReference>
<sequence length="156" mass="18045">MGRRFIGFVSCKMSRWRLVSFDMSDEIFDQMTLPDSVAIASWKHYVELASLVGESLTLFVYDGKWSTRTDNVVWVMKEYGVPDSWTKLKISFDEPGKPLEFLNNNKNEFLFMQSGKLVSHDNGRGQKTYFWNRRSINNVMPWNIPGKSGQVAETSL</sequence>
<comment type="caution">
    <text evidence="1">The sequence shown here is derived from an EMBL/GenBank/DDBJ whole genome shotgun (WGS) entry which is preliminary data.</text>
</comment>
<proteinExistence type="predicted"/>
<name>A0AA88ACR4_FICCA</name>
<protein>
    <recommendedName>
        <fullName evidence="3">F-box associated domain-containing protein</fullName>
    </recommendedName>
</protein>
<evidence type="ECO:0000313" key="1">
    <source>
        <dbReference type="EMBL" id="GMN48532.1"/>
    </source>
</evidence>
<dbReference type="Proteomes" id="UP001187192">
    <property type="component" value="Unassembled WGS sequence"/>
</dbReference>
<organism evidence="1 2">
    <name type="scientific">Ficus carica</name>
    <name type="common">Common fig</name>
    <dbReference type="NCBI Taxonomy" id="3494"/>
    <lineage>
        <taxon>Eukaryota</taxon>
        <taxon>Viridiplantae</taxon>
        <taxon>Streptophyta</taxon>
        <taxon>Embryophyta</taxon>
        <taxon>Tracheophyta</taxon>
        <taxon>Spermatophyta</taxon>
        <taxon>Magnoliopsida</taxon>
        <taxon>eudicotyledons</taxon>
        <taxon>Gunneridae</taxon>
        <taxon>Pentapetalae</taxon>
        <taxon>rosids</taxon>
        <taxon>fabids</taxon>
        <taxon>Rosales</taxon>
        <taxon>Moraceae</taxon>
        <taxon>Ficeae</taxon>
        <taxon>Ficus</taxon>
    </lineage>
</organism>